<evidence type="ECO:0000313" key="3">
    <source>
        <dbReference type="Proteomes" id="UP000249638"/>
    </source>
</evidence>
<dbReference type="SUPFAM" id="SSF54909">
    <property type="entry name" value="Dimeric alpha+beta barrel"/>
    <property type="match status" value="1"/>
</dbReference>
<dbReference type="InterPro" id="IPR013097">
    <property type="entry name" value="Dabb"/>
</dbReference>
<dbReference type="InterPro" id="IPR011008">
    <property type="entry name" value="Dimeric_a/b-barrel"/>
</dbReference>
<name>A0A2W7PL79_9BURK</name>
<evidence type="ECO:0000259" key="1">
    <source>
        <dbReference type="PROSITE" id="PS51502"/>
    </source>
</evidence>
<organism evidence="2 3">
    <name type="scientific">Cupriavidus phytorum</name>
    <dbReference type="NCBI Taxonomy" id="3024399"/>
    <lineage>
        <taxon>Bacteria</taxon>
        <taxon>Pseudomonadati</taxon>
        <taxon>Pseudomonadota</taxon>
        <taxon>Betaproteobacteria</taxon>
        <taxon>Burkholderiales</taxon>
        <taxon>Burkholderiaceae</taxon>
        <taxon>Cupriavidus</taxon>
    </lineage>
</organism>
<keyword evidence="3" id="KW-1185">Reference proteome</keyword>
<dbReference type="PROSITE" id="PS51502">
    <property type="entry name" value="S_R_A_B_BARREL"/>
    <property type="match status" value="1"/>
</dbReference>
<dbReference type="EMBL" id="QKZN01000007">
    <property type="protein sequence ID" value="PZX26129.1"/>
    <property type="molecule type" value="Genomic_DNA"/>
</dbReference>
<dbReference type="AlphaFoldDB" id="A0A2W7PL79"/>
<accession>A0A2W7PL79</accession>
<dbReference type="SMART" id="SM00886">
    <property type="entry name" value="Dabb"/>
    <property type="match status" value="1"/>
</dbReference>
<reference evidence="2" key="1">
    <citation type="submission" date="2018-06" db="EMBL/GenBank/DDBJ databases">
        <title>Genomic Encyclopedia of Type Strains, Phase IV (KMG-V): Genome sequencing to study the core and pangenomes of soil and plant-associated prokaryotes.</title>
        <authorList>
            <person name="Whitman W."/>
        </authorList>
    </citation>
    <scope>NUCLEOTIDE SEQUENCE [LARGE SCALE GENOMIC DNA]</scope>
    <source>
        <strain evidence="2">MLR2-44</strain>
    </source>
</reference>
<gene>
    <name evidence="2" type="ORF">C7416_107199</name>
</gene>
<evidence type="ECO:0000313" key="2">
    <source>
        <dbReference type="EMBL" id="PZX26129.1"/>
    </source>
</evidence>
<protein>
    <submittedName>
        <fullName evidence="2">Stress responsive alpha/beta barrel protein</fullName>
    </submittedName>
</protein>
<sequence length="223" mass="24785">MRLETAQLRLRTGICDGMPDPGPALLDRVERLPGLHQVALGRNLTGSWGAGDYTLDLQFKTDSSGAQADASGLAAALDGIATADHVAYRAIAGGTRAPQLRDGVWRTLMFRVRPEAPPWQVHALEQDLLRMPAYMPGIRNWRLARVLSPGAWTHVWQQEFAGTDDLLGEYLMHPFHWGRVDRWFDPEFPEWTVEAISHAFCPLATSLIVSQIASHNHKEESAS</sequence>
<feature type="domain" description="Stress-response A/B barrel" evidence="1">
    <location>
        <begin position="104"/>
        <end position="196"/>
    </location>
</feature>
<comment type="caution">
    <text evidence="2">The sequence shown here is derived from an EMBL/GenBank/DDBJ whole genome shotgun (WGS) entry which is preliminary data.</text>
</comment>
<dbReference type="Pfam" id="PF07876">
    <property type="entry name" value="Dabb"/>
    <property type="match status" value="1"/>
</dbReference>
<dbReference type="Proteomes" id="UP000249638">
    <property type="component" value="Unassembled WGS sequence"/>
</dbReference>
<dbReference type="Gene3D" id="3.30.70.100">
    <property type="match status" value="1"/>
</dbReference>
<proteinExistence type="predicted"/>